<dbReference type="EMBL" id="UOEB01000302">
    <property type="protein sequence ID" value="VAV86163.1"/>
    <property type="molecule type" value="Genomic_DNA"/>
</dbReference>
<proteinExistence type="predicted"/>
<evidence type="ECO:0000313" key="2">
    <source>
        <dbReference type="EMBL" id="VAV86163.1"/>
    </source>
</evidence>
<evidence type="ECO:0000256" key="1">
    <source>
        <dbReference type="SAM" id="Phobius"/>
    </source>
</evidence>
<keyword evidence="1" id="KW-1133">Transmembrane helix</keyword>
<name>A0A3B0RNR8_9ZZZZ</name>
<reference evidence="2" key="1">
    <citation type="submission" date="2018-06" db="EMBL/GenBank/DDBJ databases">
        <authorList>
            <person name="Zhirakovskaya E."/>
        </authorList>
    </citation>
    <scope>NUCLEOTIDE SEQUENCE</scope>
</reference>
<sequence>MKNNKIKNSITLLLCFVFIAFSNTLVNAQTKKQKARVSVTFNKEENLNFLKISGKYKEGKKYKPAEGLNLEVYQVFKNDSLVFLTNVALNKKGVAIVDISKALQNNLEEYNFKVTHKASEKFKKVSKTISFQIANLNASLKTEGEKYFIVAKLTNAKNEPIEGAELKVQLQRYFSPLAVGKGIYFTNENGIINVPITEIMPGLEGKLNYEVILEDSDDYGTIIDLVETTIGEPIVDQSTFDERTMWSPPAKAPWFTLIIPNILIVGIWGYLVVLVFNLYRISKHKSS</sequence>
<gene>
    <name evidence="2" type="ORF">MNBD_BACTEROID02-1643</name>
</gene>
<feature type="transmembrane region" description="Helical" evidence="1">
    <location>
        <begin position="254"/>
        <end position="279"/>
    </location>
</feature>
<keyword evidence="1" id="KW-0472">Membrane</keyword>
<organism evidence="2">
    <name type="scientific">hydrothermal vent metagenome</name>
    <dbReference type="NCBI Taxonomy" id="652676"/>
    <lineage>
        <taxon>unclassified sequences</taxon>
        <taxon>metagenomes</taxon>
        <taxon>ecological metagenomes</taxon>
    </lineage>
</organism>
<accession>A0A3B0RNR8</accession>
<protein>
    <submittedName>
        <fullName evidence="2">Uncharacterized protein</fullName>
    </submittedName>
</protein>
<keyword evidence="1" id="KW-0812">Transmembrane</keyword>
<dbReference type="AlphaFoldDB" id="A0A3B0RNR8"/>